<gene>
    <name evidence="1" type="ORF">GMARGA_LOCUS22669</name>
</gene>
<keyword evidence="2" id="KW-1185">Reference proteome</keyword>
<name>A0ABN7VVB6_GIGMA</name>
<dbReference type="SUPFAM" id="SSF52540">
    <property type="entry name" value="P-loop containing nucleoside triphosphate hydrolases"/>
    <property type="match status" value="1"/>
</dbReference>
<dbReference type="PANTHER" id="PTHR23274:SF51">
    <property type="entry name" value="OS03G0423850 PROTEIN"/>
    <property type="match status" value="1"/>
</dbReference>
<dbReference type="Proteomes" id="UP000789901">
    <property type="component" value="Unassembled WGS sequence"/>
</dbReference>
<dbReference type="PANTHER" id="PTHR23274">
    <property type="entry name" value="DNA HELICASE-RELATED"/>
    <property type="match status" value="1"/>
</dbReference>
<protein>
    <submittedName>
        <fullName evidence="1">12173_t:CDS:1</fullName>
    </submittedName>
</protein>
<evidence type="ECO:0000313" key="2">
    <source>
        <dbReference type="Proteomes" id="UP000789901"/>
    </source>
</evidence>
<dbReference type="InterPro" id="IPR027417">
    <property type="entry name" value="P-loop_NTPase"/>
</dbReference>
<sequence length="147" mass="16954">MLHGNLQALITHIYGDLGTRQNNHQYILECAILTTKNWIITGFCTGQRAFISYINLKPSNTELLFKLRRHQFLIKLAFALTINKAQDQTISKLELYLADPVFTHSQLYVALSQVRSCQDIKIVAENSRIANQKGYYMANIVFREIFD</sequence>
<accession>A0ABN7VVB6</accession>
<dbReference type="EMBL" id="CAJVQB010022105">
    <property type="protein sequence ID" value="CAG8798786.1"/>
    <property type="molecule type" value="Genomic_DNA"/>
</dbReference>
<reference evidence="1 2" key="1">
    <citation type="submission" date="2021-06" db="EMBL/GenBank/DDBJ databases">
        <authorList>
            <person name="Kallberg Y."/>
            <person name="Tangrot J."/>
            <person name="Rosling A."/>
        </authorList>
    </citation>
    <scope>NUCLEOTIDE SEQUENCE [LARGE SCALE GENOMIC DNA]</scope>
    <source>
        <strain evidence="1 2">120-4 pot B 10/14</strain>
    </source>
</reference>
<organism evidence="1 2">
    <name type="scientific">Gigaspora margarita</name>
    <dbReference type="NCBI Taxonomy" id="4874"/>
    <lineage>
        <taxon>Eukaryota</taxon>
        <taxon>Fungi</taxon>
        <taxon>Fungi incertae sedis</taxon>
        <taxon>Mucoromycota</taxon>
        <taxon>Glomeromycotina</taxon>
        <taxon>Glomeromycetes</taxon>
        <taxon>Diversisporales</taxon>
        <taxon>Gigasporaceae</taxon>
        <taxon>Gigaspora</taxon>
    </lineage>
</organism>
<comment type="caution">
    <text evidence="1">The sequence shown here is derived from an EMBL/GenBank/DDBJ whole genome shotgun (WGS) entry which is preliminary data.</text>
</comment>
<evidence type="ECO:0000313" key="1">
    <source>
        <dbReference type="EMBL" id="CAG8798786.1"/>
    </source>
</evidence>
<proteinExistence type="predicted"/>